<dbReference type="EMBL" id="GL449359">
    <property type="protein sequence ID" value="EFN82963.1"/>
    <property type="molecule type" value="Genomic_DNA"/>
</dbReference>
<proteinExistence type="predicted"/>
<evidence type="ECO:0000313" key="2">
    <source>
        <dbReference type="EMBL" id="EFN82963.1"/>
    </source>
</evidence>
<feature type="domain" description="Molybdenum cofactor sulfurase middle" evidence="1">
    <location>
        <begin position="541"/>
        <end position="668"/>
    </location>
</feature>
<name>E2BMW6_HARSA</name>
<gene>
    <name evidence="2" type="ORF">EAI_05365</name>
</gene>
<evidence type="ECO:0000313" key="3">
    <source>
        <dbReference type="Proteomes" id="UP000008237"/>
    </source>
</evidence>
<dbReference type="InterPro" id="IPR005303">
    <property type="entry name" value="MOCOS_middle"/>
</dbReference>
<dbReference type="Proteomes" id="UP000008237">
    <property type="component" value="Unassembled WGS sequence"/>
</dbReference>
<accession>E2BMW6</accession>
<sequence length="782" mass="90437">MYERKVFYSFLCGLNTGVRLGYAVDAVREMGISWQYWLRDCILHQRVKCNRNYLGPFASVLHSVVLSSLSYDEISRKLKEYNPNQMICPNIIVSASNLYADKVWEWIKIGDVIINNTQPLVVWPKEGEQSEVIRLFGLGINCQVYLPGCVKLNDNVYLHIPKSEEEMKSKENITEESNVTQHNFKKHPNNSPKQIYDVLNTLELSNLIWVKVGKVSNMYIYPLAAGKQHVTDECYITSWNINMFKEGQLIKGDRSFVVYNKKTKCMVTTNNFPALREISLWLEDIYAILQATGMPTLRFVLKSRGFFHCIYSRCNEFQIYPKLICTDCGDEAAEWLCKYVEISKIYCRSTSDIICTLDTCEGIYRFLYCKNSDLRLGYSLNRVNCIRTYWQPWIGDDMLCLGVMSDEHSLGPFISVLNSENTPQVPREDLSEALEIYDPLDMICPTIVIFAHNMYTDKIWKWIKIGDVIIKNSKSIIVQSSLASVTFCMMAQNKRKRLQAKSRENDIKTRECKLQGFTNHTLSKNVKNHKRHQSSKWVKIGKVTNLHAYPLVSGRPSAVEECQVKFEGMYMFKYGKLINWDRAFVVYNMNTKCIMTTSNFPSLHEVNLSIEDNYIMLQAAEMPTLCIKLNDNEIIECTYWCCENIPLPKFVCSDCGDEAAQWLSNVLISPVPYDNITDILKMFEPGEIICPNIVIMTSNIIMEKKWEWIKIGNVIIKNTQQLVWSRKSPKIAYMKLFGLGFNCELYHTGCVKLNDNVYLHIADDESIEENKIEDIKIKKKST</sequence>
<dbReference type="SUPFAM" id="SSF141673">
    <property type="entry name" value="MOSC N-terminal domain-like"/>
    <property type="match status" value="2"/>
</dbReference>
<dbReference type="AlphaFoldDB" id="E2BMW6"/>
<dbReference type="Pfam" id="PF03476">
    <property type="entry name" value="MOSC_N"/>
    <property type="match status" value="2"/>
</dbReference>
<keyword evidence="3" id="KW-1185">Reference proteome</keyword>
<reference evidence="2 3" key="1">
    <citation type="journal article" date="2010" name="Science">
        <title>Genomic comparison of the ants Camponotus floridanus and Harpegnathos saltator.</title>
        <authorList>
            <person name="Bonasio R."/>
            <person name="Zhang G."/>
            <person name="Ye C."/>
            <person name="Mutti N.S."/>
            <person name="Fang X."/>
            <person name="Qin N."/>
            <person name="Donahue G."/>
            <person name="Yang P."/>
            <person name="Li Q."/>
            <person name="Li C."/>
            <person name="Zhang P."/>
            <person name="Huang Z."/>
            <person name="Berger S.L."/>
            <person name="Reinberg D."/>
            <person name="Wang J."/>
            <person name="Liebig J."/>
        </authorList>
    </citation>
    <scope>NUCLEOTIDE SEQUENCE [LARGE SCALE GENOMIC DNA]</scope>
    <source>
        <strain evidence="2 3">R22 G/1</strain>
    </source>
</reference>
<protein>
    <recommendedName>
        <fullName evidence="1">Molybdenum cofactor sulfurase middle domain-containing protein</fullName>
    </recommendedName>
</protein>
<dbReference type="OrthoDB" id="17255at2759"/>
<evidence type="ECO:0000259" key="1">
    <source>
        <dbReference type="Pfam" id="PF03476"/>
    </source>
</evidence>
<feature type="domain" description="Molybdenum cofactor sulfurase middle" evidence="1">
    <location>
        <begin position="213"/>
        <end position="341"/>
    </location>
</feature>
<organism evidence="3">
    <name type="scientific">Harpegnathos saltator</name>
    <name type="common">Jerdon's jumping ant</name>
    <dbReference type="NCBI Taxonomy" id="610380"/>
    <lineage>
        <taxon>Eukaryota</taxon>
        <taxon>Metazoa</taxon>
        <taxon>Ecdysozoa</taxon>
        <taxon>Arthropoda</taxon>
        <taxon>Hexapoda</taxon>
        <taxon>Insecta</taxon>
        <taxon>Pterygota</taxon>
        <taxon>Neoptera</taxon>
        <taxon>Endopterygota</taxon>
        <taxon>Hymenoptera</taxon>
        <taxon>Apocrita</taxon>
        <taxon>Aculeata</taxon>
        <taxon>Formicoidea</taxon>
        <taxon>Formicidae</taxon>
        <taxon>Ponerinae</taxon>
        <taxon>Ponerini</taxon>
        <taxon>Harpegnathos</taxon>
    </lineage>
</organism>
<dbReference type="InParanoid" id="E2BMW6"/>
<dbReference type="STRING" id="610380.E2BMW6"/>